<dbReference type="AlphaFoldDB" id="A0A2P6U0Z9"/>
<proteinExistence type="predicted"/>
<name>A0A2P6U0Z9_CHLSO</name>
<evidence type="ECO:0000313" key="2">
    <source>
        <dbReference type="Proteomes" id="UP000239899"/>
    </source>
</evidence>
<organism evidence="1 2">
    <name type="scientific">Chlorella sorokiniana</name>
    <name type="common">Freshwater green alga</name>
    <dbReference type="NCBI Taxonomy" id="3076"/>
    <lineage>
        <taxon>Eukaryota</taxon>
        <taxon>Viridiplantae</taxon>
        <taxon>Chlorophyta</taxon>
        <taxon>core chlorophytes</taxon>
        <taxon>Trebouxiophyceae</taxon>
        <taxon>Chlorellales</taxon>
        <taxon>Chlorellaceae</taxon>
        <taxon>Chlorella clade</taxon>
        <taxon>Chlorella</taxon>
    </lineage>
</organism>
<reference evidence="1 2" key="1">
    <citation type="journal article" date="2018" name="Plant J.">
        <title>Genome sequences of Chlorella sorokiniana UTEX 1602 and Micractinium conductrix SAG 241.80: implications to maltose excretion by a green alga.</title>
        <authorList>
            <person name="Arriola M.B."/>
            <person name="Velmurugan N."/>
            <person name="Zhang Y."/>
            <person name="Plunkett M.H."/>
            <person name="Hondzo H."/>
            <person name="Barney B.M."/>
        </authorList>
    </citation>
    <scope>NUCLEOTIDE SEQUENCE [LARGE SCALE GENOMIC DNA]</scope>
    <source>
        <strain evidence="2">UTEX 1602</strain>
    </source>
</reference>
<dbReference type="EMBL" id="LHPG02000003">
    <property type="protein sequence ID" value="PRW59989.1"/>
    <property type="molecule type" value="Genomic_DNA"/>
</dbReference>
<evidence type="ECO:0000313" key="1">
    <source>
        <dbReference type="EMBL" id="PRW59989.1"/>
    </source>
</evidence>
<accession>A0A2P6U0Z9</accession>
<keyword evidence="2" id="KW-1185">Reference proteome</keyword>
<comment type="caution">
    <text evidence="1">The sequence shown here is derived from an EMBL/GenBank/DDBJ whole genome shotgun (WGS) entry which is preliminary data.</text>
</comment>
<gene>
    <name evidence="1" type="ORF">C2E21_1340</name>
</gene>
<protein>
    <submittedName>
        <fullName evidence="1">Uncharacterized protein</fullName>
    </submittedName>
</protein>
<sequence>MSPPEVTSLAPEAAPLTAQLAPDTPLGLLPGLPRLQLPAVHPAPPPFLPPFEEPSTPVAACIPTPTKCPGAPRGPDLLAPAFPVAAGGWEMPYLAPRTPAA</sequence>
<dbReference type="Proteomes" id="UP000239899">
    <property type="component" value="Unassembled WGS sequence"/>
</dbReference>